<feature type="compositionally biased region" description="Low complexity" evidence="1">
    <location>
        <begin position="77"/>
        <end position="110"/>
    </location>
</feature>
<reference evidence="3" key="1">
    <citation type="submission" date="2023-07" db="EMBL/GenBank/DDBJ databases">
        <title>Myceligenerans salitolerans sp. nov., a halotolerant actinomycete isolated from a salt lake in Xinjiang, China.</title>
        <authorList>
            <person name="Guan T."/>
        </authorList>
    </citation>
    <scope>NUCLEOTIDE SEQUENCE [LARGE SCALE GENOMIC DNA]</scope>
    <source>
        <strain evidence="3">XHU 5031</strain>
    </source>
</reference>
<organism evidence="2 3">
    <name type="scientific">Myceligenerans salitolerans</name>
    <dbReference type="NCBI Taxonomy" id="1230528"/>
    <lineage>
        <taxon>Bacteria</taxon>
        <taxon>Bacillati</taxon>
        <taxon>Actinomycetota</taxon>
        <taxon>Actinomycetes</taxon>
        <taxon>Micrococcales</taxon>
        <taxon>Promicromonosporaceae</taxon>
        <taxon>Myceligenerans</taxon>
    </lineage>
</organism>
<feature type="region of interest" description="Disordered" evidence="1">
    <location>
        <begin position="397"/>
        <end position="468"/>
    </location>
</feature>
<comment type="caution">
    <text evidence="2">The sequence shown here is derived from an EMBL/GenBank/DDBJ whole genome shotgun (WGS) entry which is preliminary data.</text>
</comment>
<feature type="compositionally biased region" description="Pro residues" evidence="1">
    <location>
        <begin position="407"/>
        <end position="416"/>
    </location>
</feature>
<accession>A0ABS3I8Z7</accession>
<gene>
    <name evidence="2" type="ORF">J0911_10630</name>
</gene>
<dbReference type="Proteomes" id="UP000664617">
    <property type="component" value="Unassembled WGS sequence"/>
</dbReference>
<evidence type="ECO:0000313" key="3">
    <source>
        <dbReference type="Proteomes" id="UP000664617"/>
    </source>
</evidence>
<evidence type="ECO:0000313" key="2">
    <source>
        <dbReference type="EMBL" id="MBO0609484.1"/>
    </source>
</evidence>
<dbReference type="EMBL" id="JAFMPK010000043">
    <property type="protein sequence ID" value="MBO0609484.1"/>
    <property type="molecule type" value="Genomic_DNA"/>
</dbReference>
<evidence type="ECO:0000256" key="1">
    <source>
        <dbReference type="SAM" id="MobiDB-lite"/>
    </source>
</evidence>
<feature type="region of interest" description="Disordered" evidence="1">
    <location>
        <begin position="77"/>
        <end position="123"/>
    </location>
</feature>
<proteinExistence type="predicted"/>
<name>A0ABS3I8Z7_9MICO</name>
<keyword evidence="3" id="KW-1185">Reference proteome</keyword>
<protein>
    <submittedName>
        <fullName evidence="2">Uncharacterized protein</fullName>
    </submittedName>
</protein>
<sequence length="468" mass="47665">MSDHLSDQEFVSRLRDTAFEAAGSSTLDVDSVLRSSRRKHTARRAGYAAAAGLALSTAGFGAAGALPGVPGLWSDAPVQVSPSSSVSSDGGPVDAEPAPTAEPTTQTAGPSTLPAESAQVAKAGPGVWQVTEPVTVMADDDTALVDLGIGAWSEDSRFFAQVDLGTEDGETIWKALRVFAGTDRDFATMARGGTAGTLLWDGVTNDAMVRRADGGSSLVFGLTSGLSSGTQHLVLDQPVVADDASTTSARITPFDVLGDGQVWLRVAEVRSQVEPRGFVYTDGDRWGASWCRATSPRCTVTYDPAGDTVGRPSGAALSPLVTELGLAMVDGSAKPVVAAMEVCVSSREGEPWTAPSGLTEDTLGSVPDGIDAGKWRQCLIDLTEAAVAVQDGRIELPVAGENDGPEDPSPTAPGPTPSESDQDDPTGPIETVTDGVGKLLEGVLGGVGDVVGGDADDDGGVLGGDSGG</sequence>
<dbReference type="RefSeq" id="WP_207275440.1">
    <property type="nucleotide sequence ID" value="NZ_JAFMPK010000043.1"/>
</dbReference>